<keyword evidence="9 23" id="KW-0677">Repeat</keyword>
<dbReference type="SMART" id="SM01167">
    <property type="entry name" value="DUF1900"/>
    <property type="match status" value="1"/>
</dbReference>
<evidence type="ECO:0000256" key="3">
    <source>
        <dbReference type="ARBA" id="ARBA00009482"/>
    </source>
</evidence>
<feature type="transmembrane region" description="Helical" evidence="26">
    <location>
        <begin position="34"/>
        <end position="54"/>
    </location>
</feature>
<comment type="subunit">
    <text evidence="21">Forms homooligomers, but does not form complexes with the other coronins. Interacts with Arp2/3 complex components, including ACTR2, ARPC1B and ARPC2. Binds actin.</text>
</comment>
<keyword evidence="12 24" id="KW-0175">Coiled coil</keyword>
<evidence type="ECO:0000256" key="15">
    <source>
        <dbReference type="ARBA" id="ARBA00023170"/>
    </source>
</evidence>
<evidence type="ECO:0000256" key="19">
    <source>
        <dbReference type="ARBA" id="ARBA00024891"/>
    </source>
</evidence>
<keyword evidence="16" id="KW-0009">Actin-binding</keyword>
<dbReference type="SUPFAM" id="SSF50978">
    <property type="entry name" value="WD40 repeat-like"/>
    <property type="match status" value="1"/>
</dbReference>
<dbReference type="GO" id="GO:0051015">
    <property type="term" value="F:actin filament binding"/>
    <property type="evidence" value="ECO:0007669"/>
    <property type="project" value="TreeGrafter"/>
</dbReference>
<dbReference type="GO" id="GO:0016477">
    <property type="term" value="P:cell migration"/>
    <property type="evidence" value="ECO:0007669"/>
    <property type="project" value="TreeGrafter"/>
</dbReference>
<keyword evidence="18" id="KW-0807">Transducer</keyword>
<dbReference type="Pfam" id="PF16300">
    <property type="entry name" value="WD40_4"/>
    <property type="match status" value="1"/>
</dbReference>
<dbReference type="InterPro" id="IPR017452">
    <property type="entry name" value="GPCR_Rhodpsn_7TM"/>
</dbReference>
<keyword evidence="14" id="KW-1015">Disulfide bond</keyword>
<feature type="region of interest" description="Disordered" evidence="25">
    <location>
        <begin position="1025"/>
        <end position="1048"/>
    </location>
</feature>
<dbReference type="GO" id="GO:0005886">
    <property type="term" value="C:plasma membrane"/>
    <property type="evidence" value="ECO:0007669"/>
    <property type="project" value="UniProtKB-SubCell"/>
</dbReference>
<dbReference type="InterPro" id="IPR015505">
    <property type="entry name" value="Coronin"/>
</dbReference>
<dbReference type="SUPFAM" id="SSF81321">
    <property type="entry name" value="Family A G protein-coupled receptor-like"/>
    <property type="match status" value="1"/>
</dbReference>
<evidence type="ECO:0000256" key="1">
    <source>
        <dbReference type="ARBA" id="ARBA00004529"/>
    </source>
</evidence>
<evidence type="ECO:0000256" key="21">
    <source>
        <dbReference type="ARBA" id="ARBA00046901"/>
    </source>
</evidence>
<keyword evidence="15" id="KW-0675">Receptor</keyword>
<evidence type="ECO:0000256" key="5">
    <source>
        <dbReference type="ARBA" id="ARBA00022490"/>
    </source>
</evidence>
<evidence type="ECO:0000256" key="17">
    <source>
        <dbReference type="ARBA" id="ARBA00023212"/>
    </source>
</evidence>
<dbReference type="PROSITE" id="PS50294">
    <property type="entry name" value="WD_REPEATS_REGION"/>
    <property type="match status" value="2"/>
</dbReference>
<evidence type="ECO:0000313" key="28">
    <source>
        <dbReference type="EMBL" id="KAH0507942.1"/>
    </source>
</evidence>
<keyword evidence="13 26" id="KW-0472">Membrane</keyword>
<reference evidence="28" key="1">
    <citation type="submission" date="2020-03" db="EMBL/GenBank/DDBJ databases">
        <title>Studies in the Genomics of Life Span.</title>
        <authorList>
            <person name="Glass D."/>
        </authorList>
    </citation>
    <scope>NUCLEOTIDE SEQUENCE</scope>
    <source>
        <strain evidence="28">LTLLF</strain>
        <tissue evidence="28">Muscle</tissue>
    </source>
</reference>
<dbReference type="FunFam" id="2.130.10.10:FF:000003">
    <property type="entry name" value="Coronin"/>
    <property type="match status" value="1"/>
</dbReference>
<dbReference type="CDD" id="cd14973">
    <property type="entry name" value="7tmA_Mrgpr"/>
    <property type="match status" value="1"/>
</dbReference>
<dbReference type="InterPro" id="IPR036322">
    <property type="entry name" value="WD40_repeat_dom_sf"/>
</dbReference>
<dbReference type="PRINTS" id="PR00237">
    <property type="entry name" value="GPCRRHODOPSN"/>
</dbReference>
<dbReference type="PANTHER" id="PTHR10856">
    <property type="entry name" value="CORONIN"/>
    <property type="match status" value="1"/>
</dbReference>
<dbReference type="PANTHER" id="PTHR10856:SF24">
    <property type="entry name" value="CORONIN-1B"/>
    <property type="match status" value="1"/>
</dbReference>
<protein>
    <recommendedName>
        <fullName evidence="23">Coronin</fullName>
    </recommendedName>
</protein>
<feature type="repeat" description="WD" evidence="22">
    <location>
        <begin position="669"/>
        <end position="703"/>
    </location>
</feature>
<comment type="caution">
    <text evidence="28">The sequence shown here is derived from an EMBL/GenBank/DDBJ whole genome shotgun (WGS) entry which is preliminary data.</text>
</comment>
<evidence type="ECO:0000256" key="18">
    <source>
        <dbReference type="ARBA" id="ARBA00023224"/>
    </source>
</evidence>
<sequence>MDTAMEANLGAAGHGPRTELNDEDYYPQGSWDTVFLVALLLLGLPANGLMAWLAGSQARHGAGTRLALLLLSLALSDFLFLAAATFQILEIQHGGHWPLGTAACRLYYFLWGVSYSSGLFLLTALSLDRCLLALCPRWYPGHRPARLPLWVCAGVWVLATLFSVPWLVFPEAAVWWYDLVICLDFWDSEELPLRMLEILGGFLPFLLLLVCHVLTQATACRTCCGHQPRPTVCHGFARVAKTILSAYVILRLPYQLAQLLYLAFLWDVYPGYLLWEALVYSDYLILLNSCLSPFLCLAASADLRSLLRAVLSSFAAAACEEQPGSFTPTEPQTQVVSVSLTPPGQTAEGQPRLDPVGQPQENPSVQLQPDSVVQPEVSPSVQPRSNSVVQPEVSPSVQPRSNSVVQPEVSPSVQPRSNSVVQPEVSPSVQPRSNSVVQPEVSPSVQPRSNSVVQPEVSPSVQAQSNSVVQPEVSPSVQPQSDSVVQPEVESLIQPPLDPVVQPEVNPLTQSQLEPMDQLQVNPSVQPQSNSVVQTQVDSLTQAQLDPVAQPQTSMEAQTPTYGAESASNPEAGIRSRPSLQPQSRAPLASDMSFRKVVRQSKFRHVFGQPVKNDQCYEDIRVSRVTWDSTFCAVNPKFLAVIVEASGGGAFMVLPLSKTGRIDKAYPTVCGHTGPVLDIDWCPHNDEVIASGSEDCTVMVWQIPENGLTSPLTEPVVVLEGHTKRVGIITWHPTARNVLLSAGCDNVVLIWNVGTAEELYRLDSLHPDLIYNVSWNHNGSLFCSACKDKSVRIIDPRRGTLVAVGIPEVKNGNIETQGPDLHCTDHLSIPQEREKAHEGARPMRAIFLADGKVFTTGFSRMSERQLALWDPDNFEEPKALQELDSSNGALLPFYDPDTSVVYVCGKGDSSIRYFEITDEPPYIHFLNTFTSKEPQRGMGSMPKRGLEVSKCEIARFYKLHERKCEPIVMTVPRKSDLFQDDLYPDTAGPEAALEAEDWVSGQDADPILISLREAYVPSKQRDLKVSRRNVLSDSRPASSSRPGAATATTITDVPIGALAGAGESGKLEEVMQELRALQVLVKEQGERISRLEEQLGRMENGDT</sequence>
<evidence type="ECO:0000256" key="12">
    <source>
        <dbReference type="ARBA" id="ARBA00023054"/>
    </source>
</evidence>
<feature type="transmembrane region" description="Helical" evidence="26">
    <location>
        <begin position="256"/>
        <end position="275"/>
    </location>
</feature>
<feature type="region of interest" description="Disordered" evidence="25">
    <location>
        <begin position="547"/>
        <end position="588"/>
    </location>
</feature>
<dbReference type="FunFam" id="1.20.1070.10:FF:000226">
    <property type="entry name" value="Probable G-protein coupled receptor 152"/>
    <property type="match status" value="1"/>
</dbReference>
<dbReference type="Gene3D" id="2.130.10.10">
    <property type="entry name" value="YVTN repeat-like/Quinoprotein amine dehydrogenase"/>
    <property type="match status" value="1"/>
</dbReference>
<feature type="transmembrane region" description="Helical" evidence="26">
    <location>
        <begin position="198"/>
        <end position="219"/>
    </location>
</feature>
<organism evidence="28 29">
    <name type="scientific">Microtus ochrogaster</name>
    <name type="common">Prairie vole</name>
    <dbReference type="NCBI Taxonomy" id="79684"/>
    <lineage>
        <taxon>Eukaryota</taxon>
        <taxon>Metazoa</taxon>
        <taxon>Chordata</taxon>
        <taxon>Craniata</taxon>
        <taxon>Vertebrata</taxon>
        <taxon>Euteleostomi</taxon>
        <taxon>Mammalia</taxon>
        <taxon>Eutheria</taxon>
        <taxon>Euarchontoglires</taxon>
        <taxon>Glires</taxon>
        <taxon>Rodentia</taxon>
        <taxon>Myomorpha</taxon>
        <taxon>Muroidea</taxon>
        <taxon>Cricetidae</taxon>
        <taxon>Arvicolinae</taxon>
        <taxon>Microtus</taxon>
    </lineage>
</organism>
<keyword evidence="11" id="KW-0297">G-protein coupled receptor</keyword>
<evidence type="ECO:0000256" key="23">
    <source>
        <dbReference type="RuleBase" id="RU280818"/>
    </source>
</evidence>
<keyword evidence="6" id="KW-0597">Phosphoprotein</keyword>
<feature type="repeat" description="WD" evidence="22">
    <location>
        <begin position="719"/>
        <end position="761"/>
    </location>
</feature>
<dbReference type="Pfam" id="PF08953">
    <property type="entry name" value="DUF1899"/>
    <property type="match status" value="1"/>
</dbReference>
<feature type="compositionally biased region" description="Low complexity" evidence="25">
    <location>
        <begin position="368"/>
        <end position="489"/>
    </location>
</feature>
<dbReference type="PROSITE" id="PS00678">
    <property type="entry name" value="WD_REPEATS_1"/>
    <property type="match status" value="1"/>
</dbReference>
<dbReference type="InterPro" id="IPR019775">
    <property type="entry name" value="WD40_repeat_CS"/>
</dbReference>
<keyword evidence="7 22" id="KW-0853">WD repeat</keyword>
<evidence type="ECO:0000256" key="2">
    <source>
        <dbReference type="ARBA" id="ARBA00004651"/>
    </source>
</evidence>
<evidence type="ECO:0000256" key="22">
    <source>
        <dbReference type="PROSITE-ProRule" id="PRU00221"/>
    </source>
</evidence>
<dbReference type="Proteomes" id="UP000710432">
    <property type="component" value="Unassembled WGS sequence"/>
</dbReference>
<dbReference type="SMART" id="SM01166">
    <property type="entry name" value="DUF1899"/>
    <property type="match status" value="1"/>
</dbReference>
<feature type="compositionally biased region" description="Low complexity" evidence="25">
    <location>
        <begin position="1034"/>
        <end position="1048"/>
    </location>
</feature>
<evidence type="ECO:0000256" key="24">
    <source>
        <dbReference type="SAM" id="Coils"/>
    </source>
</evidence>
<dbReference type="Pfam" id="PF00001">
    <property type="entry name" value="7tm_1"/>
    <property type="match status" value="1"/>
</dbReference>
<dbReference type="PROSITE" id="PS50082">
    <property type="entry name" value="WD_REPEATS_2"/>
    <property type="match status" value="2"/>
</dbReference>
<dbReference type="InterPro" id="IPR015943">
    <property type="entry name" value="WD40/YVTN_repeat-like_dom_sf"/>
</dbReference>
<evidence type="ECO:0000256" key="10">
    <source>
        <dbReference type="ARBA" id="ARBA00022989"/>
    </source>
</evidence>
<keyword evidence="5" id="KW-0963">Cytoplasm</keyword>
<comment type="similarity">
    <text evidence="3 23">Belongs to the WD repeat coronin family.</text>
</comment>
<evidence type="ECO:0000256" key="26">
    <source>
        <dbReference type="SAM" id="Phobius"/>
    </source>
</evidence>
<accession>A0A8J6GBK5</accession>
<dbReference type="FunFam" id="2.130.10.10:FF:000871">
    <property type="entry name" value="Coronin"/>
    <property type="match status" value="1"/>
</dbReference>
<evidence type="ECO:0000256" key="8">
    <source>
        <dbReference type="ARBA" id="ARBA00022692"/>
    </source>
</evidence>
<feature type="transmembrane region" description="Helical" evidence="26">
    <location>
        <begin position="66"/>
        <end position="86"/>
    </location>
</feature>
<dbReference type="InterPro" id="IPR015048">
    <property type="entry name" value="DUF1899"/>
</dbReference>
<dbReference type="GO" id="GO:0004930">
    <property type="term" value="F:G protein-coupled receptor activity"/>
    <property type="evidence" value="ECO:0007669"/>
    <property type="project" value="UniProtKB-KW"/>
</dbReference>
<evidence type="ECO:0000256" key="4">
    <source>
        <dbReference type="ARBA" id="ARBA00022475"/>
    </source>
</evidence>
<dbReference type="Pfam" id="PF00400">
    <property type="entry name" value="WD40"/>
    <property type="match status" value="3"/>
</dbReference>
<keyword evidence="17" id="KW-0206">Cytoskeleton</keyword>
<evidence type="ECO:0000256" key="9">
    <source>
        <dbReference type="ARBA" id="ARBA00022737"/>
    </source>
</evidence>
<evidence type="ECO:0000256" key="6">
    <source>
        <dbReference type="ARBA" id="ARBA00022553"/>
    </source>
</evidence>
<comment type="function">
    <text evidence="19">Regulates leading edge dynamics and cell motility in fibroblasts. May be involved in cytokinesis and signal transduction.</text>
</comment>
<keyword evidence="4" id="KW-1003">Cell membrane</keyword>
<comment type="subcellular location">
    <subcellularLocation>
        <location evidence="2">Cell membrane</location>
        <topology evidence="2">Multi-pass membrane protein</topology>
    </subcellularLocation>
    <subcellularLocation>
        <location evidence="1">Cytoplasm</location>
        <location evidence="1">Cytoskeleton</location>
        <location evidence="1">Stress fiber</location>
    </subcellularLocation>
</comment>
<dbReference type="Gene3D" id="1.20.1070.10">
    <property type="entry name" value="Rhodopsin 7-helix transmembrane proteins"/>
    <property type="match status" value="1"/>
</dbReference>
<dbReference type="InterPro" id="IPR001680">
    <property type="entry name" value="WD40_rpt"/>
</dbReference>
<evidence type="ECO:0000256" key="13">
    <source>
        <dbReference type="ARBA" id="ARBA00023136"/>
    </source>
</evidence>
<evidence type="ECO:0000256" key="14">
    <source>
        <dbReference type="ARBA" id="ARBA00023157"/>
    </source>
</evidence>
<proteinExistence type="inferred from homology"/>
<dbReference type="GO" id="GO:0001725">
    <property type="term" value="C:stress fiber"/>
    <property type="evidence" value="ECO:0007669"/>
    <property type="project" value="UniProtKB-SubCell"/>
</dbReference>
<dbReference type="SMART" id="SM00320">
    <property type="entry name" value="WD40"/>
    <property type="match status" value="3"/>
</dbReference>
<feature type="domain" description="G-protein coupled receptors family 1 profile" evidence="27">
    <location>
        <begin position="46"/>
        <end position="296"/>
    </location>
</feature>
<keyword evidence="10 26" id="KW-1133">Transmembrane helix</keyword>
<evidence type="ECO:0000256" key="25">
    <source>
        <dbReference type="SAM" id="MobiDB-lite"/>
    </source>
</evidence>
<dbReference type="PROSITE" id="PS50262">
    <property type="entry name" value="G_PROTEIN_RECEP_F1_2"/>
    <property type="match status" value="1"/>
</dbReference>
<feature type="compositionally biased region" description="Polar residues" evidence="25">
    <location>
        <begin position="547"/>
        <end position="569"/>
    </location>
</feature>
<dbReference type="InterPro" id="IPR000276">
    <property type="entry name" value="GPCR_Rhodpsn"/>
</dbReference>
<gene>
    <name evidence="28" type="ORF">LTLLF_164380</name>
</gene>
<dbReference type="AlphaFoldDB" id="A0A8J6GBK5"/>
<evidence type="ECO:0000256" key="20">
    <source>
        <dbReference type="ARBA" id="ARBA00035627"/>
    </source>
</evidence>
<dbReference type="EMBL" id="JAATJU010023300">
    <property type="protein sequence ID" value="KAH0507942.1"/>
    <property type="molecule type" value="Genomic_DNA"/>
</dbReference>
<evidence type="ECO:0000256" key="11">
    <source>
        <dbReference type="ARBA" id="ARBA00023040"/>
    </source>
</evidence>
<dbReference type="GO" id="GO:0007015">
    <property type="term" value="P:actin filament organization"/>
    <property type="evidence" value="ECO:0007669"/>
    <property type="project" value="TreeGrafter"/>
</dbReference>
<evidence type="ECO:0000256" key="7">
    <source>
        <dbReference type="ARBA" id="ARBA00022574"/>
    </source>
</evidence>
<comment type="function">
    <text evidence="20">Orphan receptor.</text>
</comment>
<evidence type="ECO:0000256" key="16">
    <source>
        <dbReference type="ARBA" id="ARBA00023203"/>
    </source>
</evidence>
<evidence type="ECO:0000259" key="27">
    <source>
        <dbReference type="PROSITE" id="PS50262"/>
    </source>
</evidence>
<feature type="transmembrane region" description="Helical" evidence="26">
    <location>
        <begin position="106"/>
        <end position="127"/>
    </location>
</feature>
<evidence type="ECO:0000313" key="29">
    <source>
        <dbReference type="Proteomes" id="UP000710432"/>
    </source>
</evidence>
<feature type="transmembrane region" description="Helical" evidence="26">
    <location>
        <begin position="147"/>
        <end position="169"/>
    </location>
</feature>
<feature type="coiled-coil region" evidence="24">
    <location>
        <begin position="1067"/>
        <end position="1101"/>
    </location>
</feature>
<keyword evidence="8 26" id="KW-0812">Transmembrane</keyword>
<feature type="region of interest" description="Disordered" evidence="25">
    <location>
        <begin position="340"/>
        <end position="503"/>
    </location>
</feature>
<name>A0A8J6GBK5_MICOH</name>